<dbReference type="Gene3D" id="1.10.10.160">
    <property type="match status" value="1"/>
</dbReference>
<evidence type="ECO:0000256" key="2">
    <source>
        <dbReference type="ARBA" id="ARBA00022801"/>
    </source>
</evidence>
<dbReference type="AlphaFoldDB" id="A0A699YDG0"/>
<feature type="domain" description="UvrD-like helicase ATP-binding" evidence="6">
    <location>
        <begin position="104"/>
        <end position="150"/>
    </location>
</feature>
<comment type="caution">
    <text evidence="7">The sequence shown here is derived from an EMBL/GenBank/DDBJ whole genome shotgun (WGS) entry which is preliminary data.</text>
</comment>
<feature type="non-terminal residue" evidence="7">
    <location>
        <position position="202"/>
    </location>
</feature>
<dbReference type="GO" id="GO:0043138">
    <property type="term" value="F:3'-5' DNA helicase activity"/>
    <property type="evidence" value="ECO:0007669"/>
    <property type="project" value="TreeGrafter"/>
</dbReference>
<reference evidence="7 8" key="1">
    <citation type="submission" date="2020-02" db="EMBL/GenBank/DDBJ databases">
        <title>Draft genome sequence of Haematococcus lacustris strain NIES-144.</title>
        <authorList>
            <person name="Morimoto D."/>
            <person name="Nakagawa S."/>
            <person name="Yoshida T."/>
            <person name="Sawayama S."/>
        </authorList>
    </citation>
    <scope>NUCLEOTIDE SEQUENCE [LARGE SCALE GENOMIC DNA]</scope>
    <source>
        <strain evidence="7 8">NIES-144</strain>
    </source>
</reference>
<evidence type="ECO:0000256" key="5">
    <source>
        <dbReference type="ARBA" id="ARBA00023125"/>
    </source>
</evidence>
<name>A0A699YDG0_HAELA</name>
<keyword evidence="1" id="KW-0547">Nucleotide-binding</keyword>
<feature type="non-terminal residue" evidence="7">
    <location>
        <position position="1"/>
    </location>
</feature>
<organism evidence="7 8">
    <name type="scientific">Haematococcus lacustris</name>
    <name type="common">Green alga</name>
    <name type="synonym">Haematococcus pluvialis</name>
    <dbReference type="NCBI Taxonomy" id="44745"/>
    <lineage>
        <taxon>Eukaryota</taxon>
        <taxon>Viridiplantae</taxon>
        <taxon>Chlorophyta</taxon>
        <taxon>core chlorophytes</taxon>
        <taxon>Chlorophyceae</taxon>
        <taxon>CS clade</taxon>
        <taxon>Chlamydomonadales</taxon>
        <taxon>Haematococcaceae</taxon>
        <taxon>Haematococcus</taxon>
    </lineage>
</organism>
<dbReference type="InterPro" id="IPR013986">
    <property type="entry name" value="DExx_box_DNA_helicase_dom_sf"/>
</dbReference>
<dbReference type="GO" id="GO:0003677">
    <property type="term" value="F:DNA binding"/>
    <property type="evidence" value="ECO:0007669"/>
    <property type="project" value="UniProtKB-KW"/>
</dbReference>
<dbReference type="PANTHER" id="PTHR11070">
    <property type="entry name" value="UVRD / RECB / PCRA DNA HELICASE FAMILY MEMBER"/>
    <property type="match status" value="1"/>
</dbReference>
<evidence type="ECO:0000313" key="7">
    <source>
        <dbReference type="EMBL" id="GFH08127.1"/>
    </source>
</evidence>
<evidence type="ECO:0000256" key="1">
    <source>
        <dbReference type="ARBA" id="ARBA00022741"/>
    </source>
</evidence>
<dbReference type="InterPro" id="IPR000212">
    <property type="entry name" value="DNA_helicase_UvrD/REP"/>
</dbReference>
<dbReference type="GO" id="GO:0016787">
    <property type="term" value="F:hydrolase activity"/>
    <property type="evidence" value="ECO:0007669"/>
    <property type="project" value="UniProtKB-KW"/>
</dbReference>
<dbReference type="InterPro" id="IPR014016">
    <property type="entry name" value="UvrD-like_ATP-bd"/>
</dbReference>
<keyword evidence="5" id="KW-0238">DNA-binding</keyword>
<gene>
    <name evidence="7" type="ORF">HaLaN_03042</name>
</gene>
<keyword evidence="2" id="KW-0378">Hydrolase</keyword>
<dbReference type="Pfam" id="PF00580">
    <property type="entry name" value="UvrD-helicase"/>
    <property type="match status" value="1"/>
</dbReference>
<evidence type="ECO:0000259" key="6">
    <source>
        <dbReference type="Pfam" id="PF00580"/>
    </source>
</evidence>
<dbReference type="Gene3D" id="3.40.50.300">
    <property type="entry name" value="P-loop containing nucleotide triphosphate hydrolases"/>
    <property type="match status" value="1"/>
</dbReference>
<dbReference type="GO" id="GO:0000725">
    <property type="term" value="P:recombinational repair"/>
    <property type="evidence" value="ECO:0007669"/>
    <property type="project" value="TreeGrafter"/>
</dbReference>
<sequence length="202" mass="22092">TSEGKSTSLTALAADLHAFFSLAKSSVPTTYGTNMKPVLAQLLRAKKLELPNSLGNEMRGILRQPANLAALLEAYQRKLTENDSIDLDDLLGLAVALVQGREEDTNTPQYELVRLLKGPQGNLFTVGDPDQAIYGWRGANPVNMEQVFQDHYPDGQLLYLTSNYRSGANIIRTAEAVLAHNGLPKLHKPLVAKKPDPGHVEH</sequence>
<keyword evidence="4" id="KW-0067">ATP-binding</keyword>
<dbReference type="PANTHER" id="PTHR11070:SF2">
    <property type="entry name" value="ATP-DEPENDENT DNA HELICASE SRS2"/>
    <property type="match status" value="1"/>
</dbReference>
<protein>
    <recommendedName>
        <fullName evidence="6">UvrD-like helicase ATP-binding domain-containing protein</fullName>
    </recommendedName>
</protein>
<evidence type="ECO:0000256" key="4">
    <source>
        <dbReference type="ARBA" id="ARBA00022840"/>
    </source>
</evidence>
<dbReference type="SUPFAM" id="SSF52540">
    <property type="entry name" value="P-loop containing nucleoside triphosphate hydrolases"/>
    <property type="match status" value="1"/>
</dbReference>
<keyword evidence="8" id="KW-1185">Reference proteome</keyword>
<dbReference type="GO" id="GO:0005524">
    <property type="term" value="F:ATP binding"/>
    <property type="evidence" value="ECO:0007669"/>
    <property type="project" value="UniProtKB-KW"/>
</dbReference>
<dbReference type="EMBL" id="BLLF01000139">
    <property type="protein sequence ID" value="GFH08127.1"/>
    <property type="molecule type" value="Genomic_DNA"/>
</dbReference>
<dbReference type="InterPro" id="IPR027417">
    <property type="entry name" value="P-loop_NTPase"/>
</dbReference>
<evidence type="ECO:0000256" key="3">
    <source>
        <dbReference type="ARBA" id="ARBA00022806"/>
    </source>
</evidence>
<dbReference type="GO" id="GO:0005634">
    <property type="term" value="C:nucleus"/>
    <property type="evidence" value="ECO:0007669"/>
    <property type="project" value="TreeGrafter"/>
</dbReference>
<proteinExistence type="predicted"/>
<keyword evidence="3" id="KW-0347">Helicase</keyword>
<evidence type="ECO:0000313" key="8">
    <source>
        <dbReference type="Proteomes" id="UP000485058"/>
    </source>
</evidence>
<dbReference type="Proteomes" id="UP000485058">
    <property type="component" value="Unassembled WGS sequence"/>
</dbReference>
<accession>A0A699YDG0</accession>